<organism evidence="2 3">
    <name type="scientific">Actinomadura fulvescens</name>
    <dbReference type="NCBI Taxonomy" id="46160"/>
    <lineage>
        <taxon>Bacteria</taxon>
        <taxon>Bacillati</taxon>
        <taxon>Actinomycetota</taxon>
        <taxon>Actinomycetes</taxon>
        <taxon>Streptosporangiales</taxon>
        <taxon>Thermomonosporaceae</taxon>
        <taxon>Actinomadura</taxon>
    </lineage>
</organism>
<accession>A0ABN3PG36</accession>
<dbReference type="Proteomes" id="UP001501509">
    <property type="component" value="Unassembled WGS sequence"/>
</dbReference>
<proteinExistence type="predicted"/>
<evidence type="ECO:0000256" key="1">
    <source>
        <dbReference type="SAM" id="Phobius"/>
    </source>
</evidence>
<feature type="transmembrane region" description="Helical" evidence="1">
    <location>
        <begin position="27"/>
        <end position="52"/>
    </location>
</feature>
<sequence>MILYALGGTFIVIGLRGVLTESEPRSWAIWFAGVVLVHDAVLVPAVLLIGALTARLPGAYRRAVRIALIVGGALVLVALPMSLSTGRRFDNPSLLPLSYGRNLAVVLALVLAVLAAWLIRKRTQK</sequence>
<keyword evidence="1" id="KW-0812">Transmembrane</keyword>
<feature type="transmembrane region" description="Helical" evidence="1">
    <location>
        <begin position="103"/>
        <end position="119"/>
    </location>
</feature>
<gene>
    <name evidence="2" type="ORF">GCM10010411_16120</name>
</gene>
<evidence type="ECO:0000313" key="2">
    <source>
        <dbReference type="EMBL" id="GAA2584184.1"/>
    </source>
</evidence>
<dbReference type="EMBL" id="BAAATD010000002">
    <property type="protein sequence ID" value="GAA2584184.1"/>
    <property type="molecule type" value="Genomic_DNA"/>
</dbReference>
<keyword evidence="1" id="KW-0472">Membrane</keyword>
<comment type="caution">
    <text evidence="2">The sequence shown here is derived from an EMBL/GenBank/DDBJ whole genome shotgun (WGS) entry which is preliminary data.</text>
</comment>
<keyword evidence="1" id="KW-1133">Transmembrane helix</keyword>
<keyword evidence="3" id="KW-1185">Reference proteome</keyword>
<reference evidence="2 3" key="1">
    <citation type="journal article" date="2019" name="Int. J. Syst. Evol. Microbiol.">
        <title>The Global Catalogue of Microorganisms (GCM) 10K type strain sequencing project: providing services to taxonomists for standard genome sequencing and annotation.</title>
        <authorList>
            <consortium name="The Broad Institute Genomics Platform"/>
            <consortium name="The Broad Institute Genome Sequencing Center for Infectious Disease"/>
            <person name="Wu L."/>
            <person name="Ma J."/>
        </authorList>
    </citation>
    <scope>NUCLEOTIDE SEQUENCE [LARGE SCALE GENOMIC DNA]</scope>
    <source>
        <strain evidence="2 3">JCM 6833</strain>
    </source>
</reference>
<feature type="transmembrane region" description="Helical" evidence="1">
    <location>
        <begin position="64"/>
        <end position="83"/>
    </location>
</feature>
<name>A0ABN3PG36_9ACTN</name>
<protein>
    <recommendedName>
        <fullName evidence="4">Lipoprotein</fullName>
    </recommendedName>
</protein>
<evidence type="ECO:0008006" key="4">
    <source>
        <dbReference type="Google" id="ProtNLM"/>
    </source>
</evidence>
<evidence type="ECO:0000313" key="3">
    <source>
        <dbReference type="Proteomes" id="UP001501509"/>
    </source>
</evidence>